<keyword evidence="2" id="KW-1003">Cell membrane</keyword>
<keyword evidence="6 7" id="KW-0472">Membrane</keyword>
<dbReference type="InterPro" id="IPR004681">
    <property type="entry name" value="TRAP_DctM"/>
</dbReference>
<dbReference type="GO" id="GO:0005886">
    <property type="term" value="C:plasma membrane"/>
    <property type="evidence" value="ECO:0007669"/>
    <property type="project" value="UniProtKB-SubCell"/>
</dbReference>
<feature type="transmembrane region" description="Helical" evidence="7">
    <location>
        <begin position="241"/>
        <end position="259"/>
    </location>
</feature>
<feature type="domain" description="TRAP C4-dicarboxylate transport system permease DctM subunit" evidence="8">
    <location>
        <begin position="7"/>
        <end position="415"/>
    </location>
</feature>
<evidence type="ECO:0000256" key="7">
    <source>
        <dbReference type="SAM" id="Phobius"/>
    </source>
</evidence>
<evidence type="ECO:0000256" key="1">
    <source>
        <dbReference type="ARBA" id="ARBA00004429"/>
    </source>
</evidence>
<name>A0A1D8JIQ3_9BACL</name>
<dbReference type="InterPro" id="IPR010656">
    <property type="entry name" value="DctM"/>
</dbReference>
<feature type="transmembrane region" description="Helical" evidence="7">
    <location>
        <begin position="169"/>
        <end position="191"/>
    </location>
</feature>
<feature type="transmembrane region" description="Helical" evidence="7">
    <location>
        <begin position="358"/>
        <end position="385"/>
    </location>
</feature>
<dbReference type="Proteomes" id="UP000185746">
    <property type="component" value="Chromosome"/>
</dbReference>
<feature type="transmembrane region" description="Helical" evidence="7">
    <location>
        <begin position="333"/>
        <end position="352"/>
    </location>
</feature>
<feature type="transmembrane region" description="Helical" evidence="7">
    <location>
        <begin position="397"/>
        <end position="420"/>
    </location>
</feature>
<dbReference type="NCBIfam" id="TIGR00786">
    <property type="entry name" value="dctM"/>
    <property type="match status" value="1"/>
</dbReference>
<comment type="subcellular location">
    <subcellularLocation>
        <location evidence="1">Cell inner membrane</location>
        <topology evidence="1">Multi-pass membrane protein</topology>
    </subcellularLocation>
</comment>
<reference evidence="9 10" key="1">
    <citation type="submission" date="2016-09" db="EMBL/GenBank/DDBJ databases">
        <title>Complete genome sequence of the Lysinibacillus sphaericus LMG 22257, a specie of Bacillus with ureolytic activity that can effectively biodeposit calcium carbonate.</title>
        <authorList>
            <person name="Yan W."/>
        </authorList>
    </citation>
    <scope>NUCLEOTIDE SEQUENCE [LARGE SCALE GENOMIC DNA]</scope>
    <source>
        <strain evidence="9 10">LMG 22257</strain>
    </source>
</reference>
<evidence type="ECO:0000256" key="2">
    <source>
        <dbReference type="ARBA" id="ARBA00022475"/>
    </source>
</evidence>
<dbReference type="KEGG" id="surl:BI350_14355"/>
<proteinExistence type="predicted"/>
<keyword evidence="10" id="KW-1185">Reference proteome</keyword>
<feature type="transmembrane region" description="Helical" evidence="7">
    <location>
        <begin position="49"/>
        <end position="69"/>
    </location>
</feature>
<dbReference type="GO" id="GO:0022857">
    <property type="term" value="F:transmembrane transporter activity"/>
    <property type="evidence" value="ECO:0007669"/>
    <property type="project" value="TreeGrafter"/>
</dbReference>
<evidence type="ECO:0000256" key="6">
    <source>
        <dbReference type="ARBA" id="ARBA00023136"/>
    </source>
</evidence>
<evidence type="ECO:0000256" key="4">
    <source>
        <dbReference type="ARBA" id="ARBA00022692"/>
    </source>
</evidence>
<feature type="transmembrane region" description="Helical" evidence="7">
    <location>
        <begin position="90"/>
        <end position="112"/>
    </location>
</feature>
<feature type="transmembrane region" description="Helical" evidence="7">
    <location>
        <begin position="271"/>
        <end position="292"/>
    </location>
</feature>
<dbReference type="PANTHER" id="PTHR33362">
    <property type="entry name" value="SIALIC ACID TRAP TRANSPORTER PERMEASE PROTEIN SIAT-RELATED"/>
    <property type="match status" value="1"/>
</dbReference>
<evidence type="ECO:0000313" key="10">
    <source>
        <dbReference type="Proteomes" id="UP000185746"/>
    </source>
</evidence>
<dbReference type="RefSeq" id="WP_075528765.1">
    <property type="nucleotide sequence ID" value="NZ_CP017560.1"/>
</dbReference>
<dbReference type="Pfam" id="PF06808">
    <property type="entry name" value="DctM"/>
    <property type="match status" value="1"/>
</dbReference>
<feature type="transmembrane region" description="Helical" evidence="7">
    <location>
        <begin position="304"/>
        <end position="326"/>
    </location>
</feature>
<keyword evidence="4 7" id="KW-0812">Transmembrane</keyword>
<dbReference type="EMBL" id="CP017560">
    <property type="protein sequence ID" value="AOV08599.1"/>
    <property type="molecule type" value="Genomic_DNA"/>
</dbReference>
<gene>
    <name evidence="9" type="ORF">BI350_14355</name>
</gene>
<evidence type="ECO:0000256" key="5">
    <source>
        <dbReference type="ARBA" id="ARBA00022989"/>
    </source>
</evidence>
<feature type="transmembrane region" description="Helical" evidence="7">
    <location>
        <begin position="212"/>
        <end position="235"/>
    </location>
</feature>
<dbReference type="PIRSF" id="PIRSF006066">
    <property type="entry name" value="HI0050"/>
    <property type="match status" value="1"/>
</dbReference>
<accession>A0A1D8JIQ3</accession>
<organism evidence="9 10">
    <name type="scientific">Sporosarcina ureilytica</name>
    <dbReference type="NCBI Taxonomy" id="298596"/>
    <lineage>
        <taxon>Bacteria</taxon>
        <taxon>Bacillati</taxon>
        <taxon>Bacillota</taxon>
        <taxon>Bacilli</taxon>
        <taxon>Bacillales</taxon>
        <taxon>Caryophanaceae</taxon>
        <taxon>Sporosarcina</taxon>
    </lineage>
</organism>
<sequence>MAVFLLLGSFLLLLLLRVPIALTLAISSLVTGIYMHIDLAAIVQRMVGGVNSFSLIAIPFFILAGEIMNEGGISRRLINLANVLIGRIRGGLALVNVITSTLFGGISGSALADVSSLGSVLIPMMKKQGYDNDYAVSVTVAGATQGVVIPPSHNMIIYSTAAGGVSVGALFMGGLIPGLLLGFALLVLTYIMAVKRNYPKGEPIKREEVPKIVREGLLGLFTAVIIMGGIISGFFTATESAAIGALYAFIITFFVYRDIPISRFKVILYRTFRTLTMVMFLISASSAFGWLLALLKVPAMATDFILAVSPNDITTLLLINLILLLLGMVMDMAPLILITTPILLPIAVGIGMDPVHFGVVLVLNLAIGLVTPPVGSVLFVGSAIGRIPIERAARSMLPFYGILIFVLLLVSFIPSLVLFLPQFLAK</sequence>
<dbReference type="PANTHER" id="PTHR33362:SF2">
    <property type="entry name" value="TRAP TRANSPORTER LARGE PERMEASE PROTEIN"/>
    <property type="match status" value="1"/>
</dbReference>
<keyword evidence="5 7" id="KW-1133">Transmembrane helix</keyword>
<dbReference type="AlphaFoldDB" id="A0A1D8JIQ3"/>
<keyword evidence="3" id="KW-0997">Cell inner membrane</keyword>
<evidence type="ECO:0000313" key="9">
    <source>
        <dbReference type="EMBL" id="AOV08599.1"/>
    </source>
</evidence>
<protein>
    <recommendedName>
        <fullName evidence="8">TRAP C4-dicarboxylate transport system permease DctM subunit domain-containing protein</fullName>
    </recommendedName>
</protein>
<evidence type="ECO:0000259" key="8">
    <source>
        <dbReference type="Pfam" id="PF06808"/>
    </source>
</evidence>
<evidence type="ECO:0000256" key="3">
    <source>
        <dbReference type="ARBA" id="ARBA00022519"/>
    </source>
</evidence>